<protein>
    <submittedName>
        <fullName evidence="2">Uncharacterized protein</fullName>
    </submittedName>
</protein>
<reference evidence="2 3" key="1">
    <citation type="submission" date="2017-03" db="EMBL/GenBank/DDBJ databases">
        <title>Genome Survey of Euroglyphus maynei.</title>
        <authorList>
            <person name="Arlian L.G."/>
            <person name="Morgan M.S."/>
            <person name="Rider S.D."/>
        </authorList>
    </citation>
    <scope>NUCLEOTIDE SEQUENCE [LARGE SCALE GENOMIC DNA]</scope>
    <source>
        <strain evidence="2">Arlian Lab</strain>
        <tissue evidence="2">Whole body</tissue>
    </source>
</reference>
<name>A0A1Y3ANE3_EURMA</name>
<evidence type="ECO:0000256" key="1">
    <source>
        <dbReference type="SAM" id="MobiDB-lite"/>
    </source>
</evidence>
<organism evidence="2 3">
    <name type="scientific">Euroglyphus maynei</name>
    <name type="common">Mayne's house dust mite</name>
    <dbReference type="NCBI Taxonomy" id="6958"/>
    <lineage>
        <taxon>Eukaryota</taxon>
        <taxon>Metazoa</taxon>
        <taxon>Ecdysozoa</taxon>
        <taxon>Arthropoda</taxon>
        <taxon>Chelicerata</taxon>
        <taxon>Arachnida</taxon>
        <taxon>Acari</taxon>
        <taxon>Acariformes</taxon>
        <taxon>Sarcoptiformes</taxon>
        <taxon>Astigmata</taxon>
        <taxon>Psoroptidia</taxon>
        <taxon>Analgoidea</taxon>
        <taxon>Pyroglyphidae</taxon>
        <taxon>Pyroglyphinae</taxon>
        <taxon>Euroglyphus</taxon>
    </lineage>
</organism>
<dbReference type="EMBL" id="MUJZ01067938">
    <property type="protein sequence ID" value="OTF69972.1"/>
    <property type="molecule type" value="Genomic_DNA"/>
</dbReference>
<accession>A0A1Y3ANE3</accession>
<evidence type="ECO:0000313" key="2">
    <source>
        <dbReference type="EMBL" id="OTF69972.1"/>
    </source>
</evidence>
<comment type="caution">
    <text evidence="2">The sequence shown here is derived from an EMBL/GenBank/DDBJ whole genome shotgun (WGS) entry which is preliminary data.</text>
</comment>
<dbReference type="Proteomes" id="UP000194236">
    <property type="component" value="Unassembled WGS sequence"/>
</dbReference>
<gene>
    <name evidence="2" type="ORF">BLA29_003228</name>
</gene>
<sequence>MDNCHKVREYYDFPILFDYLKEIKLNKTSSFSRRTNFKPTKCTEKQDKNNHEGTKNYRYSK</sequence>
<feature type="compositionally biased region" description="Basic and acidic residues" evidence="1">
    <location>
        <begin position="41"/>
        <end position="55"/>
    </location>
</feature>
<dbReference type="AlphaFoldDB" id="A0A1Y3ANE3"/>
<evidence type="ECO:0000313" key="3">
    <source>
        <dbReference type="Proteomes" id="UP000194236"/>
    </source>
</evidence>
<proteinExistence type="predicted"/>
<feature type="region of interest" description="Disordered" evidence="1">
    <location>
        <begin position="33"/>
        <end position="61"/>
    </location>
</feature>
<keyword evidence="3" id="KW-1185">Reference proteome</keyword>